<evidence type="ECO:0000256" key="1">
    <source>
        <dbReference type="SAM" id="MobiDB-lite"/>
    </source>
</evidence>
<feature type="compositionally biased region" description="Basic and acidic residues" evidence="1">
    <location>
        <begin position="38"/>
        <end position="48"/>
    </location>
</feature>
<accession>A0A9Q1G606</accession>
<keyword evidence="3" id="KW-1185">Reference proteome</keyword>
<dbReference type="AlphaFoldDB" id="A0A9Q1G606"/>
<proteinExistence type="predicted"/>
<gene>
    <name evidence="2" type="ORF">SKAU_G00065800</name>
</gene>
<evidence type="ECO:0000313" key="2">
    <source>
        <dbReference type="EMBL" id="KAJ8376000.1"/>
    </source>
</evidence>
<organism evidence="2 3">
    <name type="scientific">Synaphobranchus kaupii</name>
    <name type="common">Kaup's arrowtooth eel</name>
    <dbReference type="NCBI Taxonomy" id="118154"/>
    <lineage>
        <taxon>Eukaryota</taxon>
        <taxon>Metazoa</taxon>
        <taxon>Chordata</taxon>
        <taxon>Craniata</taxon>
        <taxon>Vertebrata</taxon>
        <taxon>Euteleostomi</taxon>
        <taxon>Actinopterygii</taxon>
        <taxon>Neopterygii</taxon>
        <taxon>Teleostei</taxon>
        <taxon>Anguilliformes</taxon>
        <taxon>Synaphobranchidae</taxon>
        <taxon>Synaphobranchus</taxon>
    </lineage>
</organism>
<dbReference type="EMBL" id="JAINUF010000002">
    <property type="protein sequence ID" value="KAJ8376000.1"/>
    <property type="molecule type" value="Genomic_DNA"/>
</dbReference>
<sequence>MKKPPENESQFELFHDIVSPLRSSAPFPTAVGTRRRGALADRRPESLRAPRKRAGSHSMKAVDKVRVHTRSPPLCLYYTLRDRFPLSGCLLF</sequence>
<evidence type="ECO:0000313" key="3">
    <source>
        <dbReference type="Proteomes" id="UP001152622"/>
    </source>
</evidence>
<dbReference type="Proteomes" id="UP001152622">
    <property type="component" value="Chromosome 2"/>
</dbReference>
<reference evidence="2" key="1">
    <citation type="journal article" date="2023" name="Science">
        <title>Genome structures resolve the early diversification of teleost fishes.</title>
        <authorList>
            <person name="Parey E."/>
            <person name="Louis A."/>
            <person name="Montfort J."/>
            <person name="Bouchez O."/>
            <person name="Roques C."/>
            <person name="Iampietro C."/>
            <person name="Lluch J."/>
            <person name="Castinel A."/>
            <person name="Donnadieu C."/>
            <person name="Desvignes T."/>
            <person name="Floi Bucao C."/>
            <person name="Jouanno E."/>
            <person name="Wen M."/>
            <person name="Mejri S."/>
            <person name="Dirks R."/>
            <person name="Jansen H."/>
            <person name="Henkel C."/>
            <person name="Chen W.J."/>
            <person name="Zahm M."/>
            <person name="Cabau C."/>
            <person name="Klopp C."/>
            <person name="Thompson A.W."/>
            <person name="Robinson-Rechavi M."/>
            <person name="Braasch I."/>
            <person name="Lecointre G."/>
            <person name="Bobe J."/>
            <person name="Postlethwait J.H."/>
            <person name="Berthelot C."/>
            <person name="Roest Crollius H."/>
            <person name="Guiguen Y."/>
        </authorList>
    </citation>
    <scope>NUCLEOTIDE SEQUENCE</scope>
    <source>
        <strain evidence="2">WJC10195</strain>
    </source>
</reference>
<feature type="region of interest" description="Disordered" evidence="1">
    <location>
        <begin position="25"/>
        <end position="64"/>
    </location>
</feature>
<comment type="caution">
    <text evidence="2">The sequence shown here is derived from an EMBL/GenBank/DDBJ whole genome shotgun (WGS) entry which is preliminary data.</text>
</comment>
<protein>
    <submittedName>
        <fullName evidence="2">Uncharacterized protein</fullName>
    </submittedName>
</protein>
<name>A0A9Q1G606_SYNKA</name>